<gene>
    <name evidence="3" type="ORF">MANES_17G039100v8</name>
</gene>
<dbReference type="PANTHER" id="PTHR37746">
    <property type="entry name" value="TRANSMEMBRANE PROTEIN"/>
    <property type="match status" value="1"/>
</dbReference>
<organism evidence="3 4">
    <name type="scientific">Manihot esculenta</name>
    <name type="common">Cassava</name>
    <name type="synonym">Jatropha manihot</name>
    <dbReference type="NCBI Taxonomy" id="3983"/>
    <lineage>
        <taxon>Eukaryota</taxon>
        <taxon>Viridiplantae</taxon>
        <taxon>Streptophyta</taxon>
        <taxon>Embryophyta</taxon>
        <taxon>Tracheophyta</taxon>
        <taxon>Spermatophyta</taxon>
        <taxon>Magnoliopsida</taxon>
        <taxon>eudicotyledons</taxon>
        <taxon>Gunneridae</taxon>
        <taxon>Pentapetalae</taxon>
        <taxon>rosids</taxon>
        <taxon>fabids</taxon>
        <taxon>Malpighiales</taxon>
        <taxon>Euphorbiaceae</taxon>
        <taxon>Crotonoideae</taxon>
        <taxon>Manihoteae</taxon>
        <taxon>Manihot</taxon>
    </lineage>
</organism>
<keyword evidence="2" id="KW-0812">Transmembrane</keyword>
<feature type="region of interest" description="Disordered" evidence="1">
    <location>
        <begin position="180"/>
        <end position="200"/>
    </location>
</feature>
<evidence type="ECO:0000313" key="4">
    <source>
        <dbReference type="Proteomes" id="UP000091857"/>
    </source>
</evidence>
<evidence type="ECO:0000313" key="3">
    <source>
        <dbReference type="EMBL" id="OAY24727.1"/>
    </source>
</evidence>
<protein>
    <submittedName>
        <fullName evidence="3">Uncharacterized protein</fullName>
    </submittedName>
</protein>
<dbReference type="OrthoDB" id="1939257at2759"/>
<dbReference type="AlphaFoldDB" id="A0A2C9U4L7"/>
<keyword evidence="2" id="KW-1133">Transmembrane helix</keyword>
<dbReference type="PANTHER" id="PTHR37746:SF1">
    <property type="entry name" value="TRANSMEMBRANE PROTEIN"/>
    <property type="match status" value="1"/>
</dbReference>
<proteinExistence type="predicted"/>
<dbReference type="Proteomes" id="UP000091857">
    <property type="component" value="Chromosome 17"/>
</dbReference>
<evidence type="ECO:0000256" key="1">
    <source>
        <dbReference type="SAM" id="MobiDB-lite"/>
    </source>
</evidence>
<sequence>MGIEIMSAISSETVSHFSSNPLFSCIITLYTLIVIYFPCALKIYLSPVLILTAVLLLFLLRLGAIQRLQNRNPDRNENEQNTESKENNRDGVLDEPEKSGFFDKVDKWVAFQGETGIGPNPEPDFEGSFVEWDVKAPLEVIYEAYEGEEDELEDDNERHQNSEPTWSATLERYPSLSMYYPETDSETSSDGGFSASGEWDSPESVCFRWEDEDRAGLLIEIALDSNSKKHWGPGFQVEEDNLIEIAL</sequence>
<evidence type="ECO:0000256" key="2">
    <source>
        <dbReference type="SAM" id="Phobius"/>
    </source>
</evidence>
<accession>A0A2C9U4L7</accession>
<feature type="transmembrane region" description="Helical" evidence="2">
    <location>
        <begin position="21"/>
        <end position="37"/>
    </location>
</feature>
<dbReference type="Gramene" id="Manes.17G039100.1.v8.1">
    <property type="protein sequence ID" value="Manes.17G039100.1.v8.1.CDS.1"/>
    <property type="gene ID" value="Manes.17G039100.v8.1"/>
</dbReference>
<keyword evidence="4" id="KW-1185">Reference proteome</keyword>
<feature type="region of interest" description="Disordered" evidence="1">
    <location>
        <begin position="72"/>
        <end position="98"/>
    </location>
</feature>
<comment type="caution">
    <text evidence="3">The sequence shown here is derived from an EMBL/GenBank/DDBJ whole genome shotgun (WGS) entry which is preliminary data.</text>
</comment>
<name>A0A2C9U4L7_MANES</name>
<dbReference type="EMBL" id="CM004403">
    <property type="protein sequence ID" value="OAY24727.1"/>
    <property type="molecule type" value="Genomic_DNA"/>
</dbReference>
<keyword evidence="2" id="KW-0472">Membrane</keyword>
<reference evidence="4" key="1">
    <citation type="journal article" date="2016" name="Nat. Biotechnol.">
        <title>Sequencing wild and cultivated cassava and related species reveals extensive interspecific hybridization and genetic diversity.</title>
        <authorList>
            <person name="Bredeson J.V."/>
            <person name="Lyons J.B."/>
            <person name="Prochnik S.E."/>
            <person name="Wu G.A."/>
            <person name="Ha C.M."/>
            <person name="Edsinger-Gonzales E."/>
            <person name="Grimwood J."/>
            <person name="Schmutz J."/>
            <person name="Rabbi I.Y."/>
            <person name="Egesi C."/>
            <person name="Nauluvula P."/>
            <person name="Lebot V."/>
            <person name="Ndunguru J."/>
            <person name="Mkamilo G."/>
            <person name="Bart R.S."/>
            <person name="Setter T.L."/>
            <person name="Gleadow R.M."/>
            <person name="Kulakow P."/>
            <person name="Ferguson M.E."/>
            <person name="Rounsley S."/>
            <person name="Rokhsar D.S."/>
        </authorList>
    </citation>
    <scope>NUCLEOTIDE SEQUENCE [LARGE SCALE GENOMIC DNA]</scope>
    <source>
        <strain evidence="4">cv. AM560-2</strain>
    </source>
</reference>
<feature type="transmembrane region" description="Helical" evidence="2">
    <location>
        <begin position="43"/>
        <end position="62"/>
    </location>
</feature>